<dbReference type="GO" id="GO:0005524">
    <property type="term" value="F:ATP binding"/>
    <property type="evidence" value="ECO:0007669"/>
    <property type="project" value="UniProtKB-KW"/>
</dbReference>
<protein>
    <recommendedName>
        <fullName evidence="6">Protein kinase domain-containing protein</fullName>
    </recommendedName>
</protein>
<dbReference type="SUPFAM" id="SSF56112">
    <property type="entry name" value="Protein kinase-like (PK-like)"/>
    <property type="match status" value="1"/>
</dbReference>
<evidence type="ECO:0000313" key="7">
    <source>
        <dbReference type="EMBL" id="KAK0405172.1"/>
    </source>
</evidence>
<dbReference type="Gene3D" id="1.10.510.10">
    <property type="entry name" value="Transferase(Phosphotransferase) domain 1"/>
    <property type="match status" value="1"/>
</dbReference>
<dbReference type="GO" id="GO:0005634">
    <property type="term" value="C:nucleus"/>
    <property type="evidence" value="ECO:0007669"/>
    <property type="project" value="TreeGrafter"/>
</dbReference>
<keyword evidence="8" id="KW-1185">Reference proteome</keyword>
<proteinExistence type="predicted"/>
<comment type="caution">
    <text evidence="7">The sequence shown here is derived from an EMBL/GenBank/DDBJ whole genome shotgun (WGS) entry which is preliminary data.</text>
</comment>
<reference evidence="7" key="1">
    <citation type="submission" date="2023-06" db="EMBL/GenBank/DDBJ databases">
        <title>Genomic analysis of the entomopathogenic nematode Steinernema hermaphroditum.</title>
        <authorList>
            <person name="Schwarz E.M."/>
            <person name="Heppert J.K."/>
            <person name="Baniya A."/>
            <person name="Schwartz H.T."/>
            <person name="Tan C.-H."/>
            <person name="Antoshechkin I."/>
            <person name="Sternberg P.W."/>
            <person name="Goodrich-Blair H."/>
            <person name="Dillman A.R."/>
        </authorList>
    </citation>
    <scope>NUCLEOTIDE SEQUENCE</scope>
    <source>
        <strain evidence="7">PS9179</strain>
        <tissue evidence="7">Whole animal</tissue>
    </source>
</reference>
<evidence type="ECO:0000313" key="8">
    <source>
        <dbReference type="Proteomes" id="UP001175271"/>
    </source>
</evidence>
<evidence type="ECO:0000256" key="1">
    <source>
        <dbReference type="ARBA" id="ARBA00022527"/>
    </source>
</evidence>
<keyword evidence="1" id="KW-0723">Serine/threonine-protein kinase</keyword>
<dbReference type="PANTHER" id="PTHR24345:SF91">
    <property type="entry name" value="SERINE_THREONINE-PROTEIN KINASE PLK4"/>
    <property type="match status" value="1"/>
</dbReference>
<name>A0AA39HG08_9BILA</name>
<keyword evidence="2" id="KW-0808">Transferase</keyword>
<evidence type="ECO:0000256" key="5">
    <source>
        <dbReference type="ARBA" id="ARBA00022840"/>
    </source>
</evidence>
<dbReference type="SMART" id="SM00220">
    <property type="entry name" value="S_TKc"/>
    <property type="match status" value="1"/>
</dbReference>
<sequence>MDANFGITTVVQELCSTLSLTSDAKKIAKTCHSTVYRAHSAKFNCEVAIKVIDRSLIPLHIAKTYLPRELKITRRVHHPHLLRSLLITHIRQFTVIVTEFCSRGSLISVLNNIGRFDEREACRLFGQLLEGVKYMHDHLLAHRDIKLENILLNEANDVRLIDYGFAVRMEHPRQRTMSGCGSRPYTALSIVQKRPYNPFSTDFYSCGFVLYTMLTGKWPTDAEERYRKGGVDVDYPSPPSEEAKELITRLLTLDDEERPGYEEIVGSKWFMKYGTKRKYRRPKLMRTNCMIDIVMSANTSTSCASSK</sequence>
<dbReference type="PROSITE" id="PS50011">
    <property type="entry name" value="PROTEIN_KINASE_DOM"/>
    <property type="match status" value="1"/>
</dbReference>
<dbReference type="InterPro" id="IPR008271">
    <property type="entry name" value="Ser/Thr_kinase_AS"/>
</dbReference>
<keyword evidence="4" id="KW-0418">Kinase</keyword>
<dbReference type="InterPro" id="IPR011009">
    <property type="entry name" value="Kinase-like_dom_sf"/>
</dbReference>
<gene>
    <name evidence="7" type="ORF">QR680_017837</name>
</gene>
<feature type="domain" description="Protein kinase" evidence="6">
    <location>
        <begin position="21"/>
        <end position="270"/>
    </location>
</feature>
<evidence type="ECO:0000256" key="3">
    <source>
        <dbReference type="ARBA" id="ARBA00022741"/>
    </source>
</evidence>
<dbReference type="PANTHER" id="PTHR24345">
    <property type="entry name" value="SERINE/THREONINE-PROTEIN KINASE PLK"/>
    <property type="match status" value="1"/>
</dbReference>
<dbReference type="InterPro" id="IPR000719">
    <property type="entry name" value="Prot_kinase_dom"/>
</dbReference>
<dbReference type="GO" id="GO:0004674">
    <property type="term" value="F:protein serine/threonine kinase activity"/>
    <property type="evidence" value="ECO:0007669"/>
    <property type="project" value="UniProtKB-KW"/>
</dbReference>
<dbReference type="EMBL" id="JAUCMV010000004">
    <property type="protein sequence ID" value="KAK0405172.1"/>
    <property type="molecule type" value="Genomic_DNA"/>
</dbReference>
<accession>A0AA39HG08</accession>
<dbReference type="AlphaFoldDB" id="A0AA39HG08"/>
<dbReference type="Proteomes" id="UP001175271">
    <property type="component" value="Unassembled WGS sequence"/>
</dbReference>
<evidence type="ECO:0000256" key="2">
    <source>
        <dbReference type="ARBA" id="ARBA00022679"/>
    </source>
</evidence>
<keyword evidence="5" id="KW-0067">ATP-binding</keyword>
<dbReference type="PROSITE" id="PS00108">
    <property type="entry name" value="PROTEIN_KINASE_ST"/>
    <property type="match status" value="1"/>
</dbReference>
<evidence type="ECO:0000259" key="6">
    <source>
        <dbReference type="PROSITE" id="PS50011"/>
    </source>
</evidence>
<evidence type="ECO:0000256" key="4">
    <source>
        <dbReference type="ARBA" id="ARBA00022777"/>
    </source>
</evidence>
<organism evidence="7 8">
    <name type="scientific">Steinernema hermaphroditum</name>
    <dbReference type="NCBI Taxonomy" id="289476"/>
    <lineage>
        <taxon>Eukaryota</taxon>
        <taxon>Metazoa</taxon>
        <taxon>Ecdysozoa</taxon>
        <taxon>Nematoda</taxon>
        <taxon>Chromadorea</taxon>
        <taxon>Rhabditida</taxon>
        <taxon>Tylenchina</taxon>
        <taxon>Panagrolaimomorpha</taxon>
        <taxon>Strongyloidoidea</taxon>
        <taxon>Steinernematidae</taxon>
        <taxon>Steinernema</taxon>
    </lineage>
</organism>
<dbReference type="Pfam" id="PF00069">
    <property type="entry name" value="Pkinase"/>
    <property type="match status" value="1"/>
</dbReference>
<keyword evidence="3" id="KW-0547">Nucleotide-binding</keyword>